<dbReference type="Gene3D" id="3.90.550.10">
    <property type="entry name" value="Spore Coat Polysaccharide Biosynthesis Protein SpsA, Chain A"/>
    <property type="match status" value="1"/>
</dbReference>
<dbReference type="InterPro" id="IPR050834">
    <property type="entry name" value="Glycosyltransf_2"/>
</dbReference>
<dbReference type="OrthoDB" id="9802649at2"/>
<dbReference type="EC" id="2.4.1.214" evidence="2"/>
<reference evidence="2" key="1">
    <citation type="submission" date="2013-03" db="EMBL/GenBank/DDBJ databases">
        <title>Genome Sequence of the Profundibacterium mesophilum strain KAUST100406-0324T from Red Sea, a novel genus in the family Rhodobacteraceae.</title>
        <authorList>
            <person name="Essack M."/>
            <person name="Alam I."/>
            <person name="Lafi F."/>
            <person name="Alawi W."/>
            <person name="Kamanu F."/>
            <person name="Al-Suwailem A."/>
            <person name="Lee O.O."/>
            <person name="Xu Y."/>
            <person name="Bajic V."/>
            <person name="Qian P.-Y."/>
            <person name="Archer J."/>
        </authorList>
    </citation>
    <scope>NUCLEOTIDE SEQUENCE</scope>
    <source>
        <strain evidence="2">KAUST100406-0324</strain>
    </source>
</reference>
<keyword evidence="2" id="KW-0808">Transferase</keyword>
<keyword evidence="2" id="KW-0328">Glycosyltransferase</keyword>
<dbReference type="SUPFAM" id="SSF53448">
    <property type="entry name" value="Nucleotide-diphospho-sugar transferases"/>
    <property type="match status" value="1"/>
</dbReference>
<comment type="caution">
    <text evidence="2">The sequence shown here is derived from an EMBL/GenBank/DDBJ whole genome shotgun (WGS) entry which is preliminary data.</text>
</comment>
<dbReference type="InterPro" id="IPR029044">
    <property type="entry name" value="Nucleotide-diphossugar_trans"/>
</dbReference>
<feature type="domain" description="Glycosyltransferase 2-like" evidence="1">
    <location>
        <begin position="231"/>
        <end position="342"/>
    </location>
</feature>
<dbReference type="InterPro" id="IPR001173">
    <property type="entry name" value="Glyco_trans_2-like"/>
</dbReference>
<name>A0A921NPF7_9RHOB</name>
<protein>
    <submittedName>
        <fullName evidence="2">Lacto-N-neotetraose biosynthesis glycosyl transferase LgtA</fullName>
        <ecNumber evidence="2">2.4.1.214</ecNumber>
    </submittedName>
</protein>
<organism evidence="2 3">
    <name type="scientific">Profundibacterium mesophilum KAUST100406-0324</name>
    <dbReference type="NCBI Taxonomy" id="1037889"/>
    <lineage>
        <taxon>Bacteria</taxon>
        <taxon>Pseudomonadati</taxon>
        <taxon>Pseudomonadota</taxon>
        <taxon>Alphaproteobacteria</taxon>
        <taxon>Rhodobacterales</taxon>
        <taxon>Roseobacteraceae</taxon>
        <taxon>Profundibacterium</taxon>
    </lineage>
</organism>
<keyword evidence="3" id="KW-1185">Reference proteome</keyword>
<dbReference type="PANTHER" id="PTHR43685:SF2">
    <property type="entry name" value="GLYCOSYLTRANSFERASE 2-LIKE DOMAIN-CONTAINING PROTEIN"/>
    <property type="match status" value="1"/>
</dbReference>
<accession>A0A921NPF7</accession>
<dbReference type="PANTHER" id="PTHR43685">
    <property type="entry name" value="GLYCOSYLTRANSFERASE"/>
    <property type="match status" value="1"/>
</dbReference>
<dbReference type="Proteomes" id="UP000698242">
    <property type="component" value="Unassembled WGS sequence"/>
</dbReference>
<evidence type="ECO:0000259" key="1">
    <source>
        <dbReference type="Pfam" id="PF00535"/>
    </source>
</evidence>
<dbReference type="Pfam" id="PF00535">
    <property type="entry name" value="Glycos_transf_2"/>
    <property type="match status" value="1"/>
</dbReference>
<dbReference type="GO" id="GO:0018392">
    <property type="term" value="F:glycoprotein 3-alpha-L-fucosyltransferase activity"/>
    <property type="evidence" value="ECO:0007669"/>
    <property type="project" value="UniProtKB-EC"/>
</dbReference>
<evidence type="ECO:0000313" key="2">
    <source>
        <dbReference type="EMBL" id="KAF0674585.1"/>
    </source>
</evidence>
<dbReference type="EMBL" id="APKE01000036">
    <property type="protein sequence ID" value="KAF0674585.1"/>
    <property type="molecule type" value="Genomic_DNA"/>
</dbReference>
<proteinExistence type="predicted"/>
<sequence>MRQAYRHVDSARFKAIAAINENLSKAFRHDPIGALVEQLRVALQSECYATADAIRAYLMVHWPKLEPADKARIVPLALRCLVALGEVEAIRALLAQAGELAFENDYTLTCLSVYGLAPGAPGVSEHLATLPRSGRLNTFYLNQPERVCRAETFGIAARALASGGPAETLLLLANHHAANGSHAMARDLLNRFLDGRGVSTLGRTVFEPGRFFPELTFEKALPESPDGPLVSVVMSAYMAAGTIGYALDAITAQSHRNIEVLVCVDDSPDETLAIARAAAQRDGRVRIFRSKGNQGPYNIRNQMLAQAGGAYITFADADDIAMPERIETQLAAIRGGAQGADGTDTAATPAGMKVASKARWLRLRPDGQTVFFGDGLAQRPCLNSLMVRAEVFKRTGPFVPVMFGGDTVFYERLRALFGSDAIAEVDQPLVLGLWGEGSLTRQEGSAAHEDGYRAPARRAFAEIVFRNELRSPGILADGDSALEAELSEAGLLTPPTGSEPADRP</sequence>
<dbReference type="RefSeq" id="WP_159966481.1">
    <property type="nucleotide sequence ID" value="NZ_APKE01000036.1"/>
</dbReference>
<evidence type="ECO:0000313" key="3">
    <source>
        <dbReference type="Proteomes" id="UP000698242"/>
    </source>
</evidence>
<gene>
    <name evidence="2" type="primary">lgtA</name>
    <name evidence="2" type="ORF">PMES_02967</name>
</gene>
<dbReference type="AlphaFoldDB" id="A0A921NPF7"/>
<dbReference type="CDD" id="cd00761">
    <property type="entry name" value="Glyco_tranf_GTA_type"/>
    <property type="match status" value="1"/>
</dbReference>